<dbReference type="GO" id="GO:0046872">
    <property type="term" value="F:metal ion binding"/>
    <property type="evidence" value="ECO:0007669"/>
    <property type="project" value="UniProtKB-KW"/>
</dbReference>
<evidence type="ECO:0000313" key="8">
    <source>
        <dbReference type="EMBL" id="EEG72353.1"/>
    </source>
</evidence>
<dbReference type="SUPFAM" id="SSF50022">
    <property type="entry name" value="ISP domain"/>
    <property type="match status" value="1"/>
</dbReference>
<keyword evidence="4" id="KW-0411">Iron-sulfur</keyword>
<dbReference type="AlphaFoldDB" id="C0C5G9"/>
<gene>
    <name evidence="8" type="ORF">CLOHYLEM_07353</name>
</gene>
<evidence type="ECO:0000313" key="9">
    <source>
        <dbReference type="Proteomes" id="UP000004893"/>
    </source>
</evidence>
<accession>C0C5G9</accession>
<dbReference type="Gene3D" id="3.50.50.60">
    <property type="entry name" value="FAD/NAD(P)-binding domain"/>
    <property type="match status" value="1"/>
</dbReference>
<keyword evidence="6" id="KW-0812">Transmembrane</keyword>
<dbReference type="eggNOG" id="COG0723">
    <property type="taxonomic scope" value="Bacteria"/>
</dbReference>
<organism evidence="8 9">
    <name type="scientific">[Clostridium] hylemonae DSM 15053</name>
    <dbReference type="NCBI Taxonomy" id="553973"/>
    <lineage>
        <taxon>Bacteria</taxon>
        <taxon>Bacillati</taxon>
        <taxon>Bacillota</taxon>
        <taxon>Clostridia</taxon>
        <taxon>Lachnospirales</taxon>
        <taxon>Lachnospiraceae</taxon>
    </lineage>
</organism>
<keyword evidence="5" id="KW-1015">Disulfide bond</keyword>
<evidence type="ECO:0000256" key="2">
    <source>
        <dbReference type="ARBA" id="ARBA00022723"/>
    </source>
</evidence>
<dbReference type="GO" id="GO:0005737">
    <property type="term" value="C:cytoplasm"/>
    <property type="evidence" value="ECO:0007669"/>
    <property type="project" value="TreeGrafter"/>
</dbReference>
<protein>
    <submittedName>
        <fullName evidence="8">FAD dependent oxidoreductase</fullName>
    </submittedName>
</protein>
<dbReference type="Proteomes" id="UP000004893">
    <property type="component" value="Unassembled WGS sequence"/>
</dbReference>
<dbReference type="InterPro" id="IPR036922">
    <property type="entry name" value="Rieske_2Fe-2S_sf"/>
</dbReference>
<dbReference type="GO" id="GO:0016705">
    <property type="term" value="F:oxidoreductase activity, acting on paired donors, with incorporation or reduction of molecular oxygen"/>
    <property type="evidence" value="ECO:0007669"/>
    <property type="project" value="UniProtKB-ARBA"/>
</dbReference>
<dbReference type="Pfam" id="PF01266">
    <property type="entry name" value="DAO"/>
    <property type="match status" value="1"/>
</dbReference>
<dbReference type="eggNOG" id="COG0665">
    <property type="taxonomic scope" value="Bacteria"/>
</dbReference>
<evidence type="ECO:0000256" key="4">
    <source>
        <dbReference type="ARBA" id="ARBA00023014"/>
    </source>
</evidence>
<dbReference type="PRINTS" id="PR00162">
    <property type="entry name" value="RIESKE"/>
</dbReference>
<evidence type="ECO:0000256" key="6">
    <source>
        <dbReference type="SAM" id="Phobius"/>
    </source>
</evidence>
<dbReference type="EMBL" id="ABYI02000041">
    <property type="protein sequence ID" value="EEG72353.1"/>
    <property type="molecule type" value="Genomic_DNA"/>
</dbReference>
<evidence type="ECO:0000259" key="7">
    <source>
        <dbReference type="PROSITE" id="PS51296"/>
    </source>
</evidence>
<dbReference type="HOGENOM" id="CLU_007884_15_1_9"/>
<dbReference type="GO" id="GO:0004497">
    <property type="term" value="F:monooxygenase activity"/>
    <property type="evidence" value="ECO:0007669"/>
    <property type="project" value="UniProtKB-ARBA"/>
</dbReference>
<dbReference type="Gene3D" id="3.30.9.10">
    <property type="entry name" value="D-Amino Acid Oxidase, subunit A, domain 2"/>
    <property type="match status" value="1"/>
</dbReference>
<dbReference type="Gene3D" id="2.102.10.10">
    <property type="entry name" value="Rieske [2Fe-2S] iron-sulphur domain"/>
    <property type="match status" value="1"/>
</dbReference>
<proteinExistence type="predicted"/>
<dbReference type="GO" id="GO:0016020">
    <property type="term" value="C:membrane"/>
    <property type="evidence" value="ECO:0007669"/>
    <property type="project" value="InterPro"/>
</dbReference>
<evidence type="ECO:0000256" key="3">
    <source>
        <dbReference type="ARBA" id="ARBA00023004"/>
    </source>
</evidence>
<dbReference type="PANTHER" id="PTHR13847:SF274">
    <property type="entry name" value="RIESKE 2FE-2S IRON-SULFUR PROTEIN YHFW-RELATED"/>
    <property type="match status" value="1"/>
</dbReference>
<dbReference type="OrthoDB" id="9767869at2"/>
<sequence>MQKKSYWNETVSIPARNPLAGDISIDTVIIGGGMAGILTAFLLKKKGRECIVLEAERIGGGQTGCTTAKVTSQHNLIYADLIKTKGEVLARQYAQANEAAIREYESVIRQNKIDCDWKECPAYLYADRKKTELHNEYMAALHLGIPARWTEDTELPFRVEGALRFDAQARFHPIKFLKAVSDEVTVFENTKVIKVTDNGVETDKGNVQAANIVFACHYPFVNIPGYYFMRMYQERSYVLAVKGAPPLNGVYLGVDQDSLSLRTAGELLLIGGEGHRTGEDTCGGQYGKLKSAAARWWPDSKEAYRWSAQDCMTLDKVPYIGRYSRRKQNWFVATGFQKWGMTSSMVSAMILSDMITGEKNRHEEVFSPQRHIGQDAAGNVCKESGHTAVTLTKPSGLPEDKKEKVRTTRCSHLGCHLSWNPEEKTYECPCHGSRFDCRGRVIDGPAQKDITAGGGDE</sequence>
<dbReference type="InterPro" id="IPR017941">
    <property type="entry name" value="Rieske_2Fe-2S"/>
</dbReference>
<dbReference type="PROSITE" id="PS51296">
    <property type="entry name" value="RIESKE"/>
    <property type="match status" value="1"/>
</dbReference>
<reference evidence="8" key="1">
    <citation type="submission" date="2009-02" db="EMBL/GenBank/DDBJ databases">
        <authorList>
            <person name="Fulton L."/>
            <person name="Clifton S."/>
            <person name="Fulton B."/>
            <person name="Xu J."/>
            <person name="Minx P."/>
            <person name="Pepin K.H."/>
            <person name="Johnson M."/>
            <person name="Bhonagiri V."/>
            <person name="Nash W.E."/>
            <person name="Mardis E.R."/>
            <person name="Wilson R.K."/>
        </authorList>
    </citation>
    <scope>NUCLEOTIDE SEQUENCE [LARGE SCALE GENOMIC DNA]</scope>
    <source>
        <strain evidence="8">DSM 15053</strain>
    </source>
</reference>
<evidence type="ECO:0000256" key="5">
    <source>
        <dbReference type="ARBA" id="ARBA00023157"/>
    </source>
</evidence>
<name>C0C5G9_9FIRM</name>
<keyword evidence="2" id="KW-0479">Metal-binding</keyword>
<dbReference type="Pfam" id="PF00355">
    <property type="entry name" value="Rieske"/>
    <property type="match status" value="1"/>
</dbReference>
<evidence type="ECO:0000256" key="1">
    <source>
        <dbReference type="ARBA" id="ARBA00022714"/>
    </source>
</evidence>
<feature type="domain" description="Rieske" evidence="7">
    <location>
        <begin position="409"/>
        <end position="457"/>
    </location>
</feature>
<keyword evidence="9" id="KW-1185">Reference proteome</keyword>
<dbReference type="InterPro" id="IPR005805">
    <property type="entry name" value="Rieske_Fe-S_prot_C"/>
</dbReference>
<keyword evidence="3" id="KW-0408">Iron</keyword>
<dbReference type="InterPro" id="IPR006076">
    <property type="entry name" value="FAD-dep_OxRdtase"/>
</dbReference>
<dbReference type="SUPFAM" id="SSF51971">
    <property type="entry name" value="Nucleotide-binding domain"/>
    <property type="match status" value="1"/>
</dbReference>
<dbReference type="PANTHER" id="PTHR13847">
    <property type="entry name" value="SARCOSINE DEHYDROGENASE-RELATED"/>
    <property type="match status" value="1"/>
</dbReference>
<keyword evidence="6" id="KW-0472">Membrane</keyword>
<feature type="transmembrane region" description="Helical" evidence="6">
    <location>
        <begin position="23"/>
        <end position="43"/>
    </location>
</feature>
<dbReference type="STRING" id="553973.CLOHYLEM_07353"/>
<dbReference type="GO" id="GO:0051537">
    <property type="term" value="F:2 iron, 2 sulfur cluster binding"/>
    <property type="evidence" value="ECO:0007669"/>
    <property type="project" value="UniProtKB-KW"/>
</dbReference>
<keyword evidence="1" id="KW-0001">2Fe-2S</keyword>
<reference evidence="8" key="2">
    <citation type="submission" date="2013-06" db="EMBL/GenBank/DDBJ databases">
        <title>Draft genome sequence of Clostridium hylemonae (DSM 15053).</title>
        <authorList>
            <person name="Sudarsanam P."/>
            <person name="Ley R."/>
            <person name="Guruge J."/>
            <person name="Turnbaugh P.J."/>
            <person name="Mahowald M."/>
            <person name="Liep D."/>
            <person name="Gordon J."/>
        </authorList>
    </citation>
    <scope>NUCLEOTIDE SEQUENCE</scope>
    <source>
        <strain evidence="8">DSM 15053</strain>
    </source>
</reference>
<keyword evidence="6" id="KW-1133">Transmembrane helix</keyword>
<dbReference type="InterPro" id="IPR036188">
    <property type="entry name" value="FAD/NAD-bd_sf"/>
</dbReference>
<comment type="caution">
    <text evidence="8">The sequence shown here is derived from an EMBL/GenBank/DDBJ whole genome shotgun (WGS) entry which is preliminary data.</text>
</comment>
<dbReference type="RefSeq" id="WP_006444700.1">
    <property type="nucleotide sequence ID" value="NZ_CP036524.1"/>
</dbReference>